<name>A0A176VLZ0_MARPO</name>
<protein>
    <submittedName>
        <fullName evidence="2">Uncharacterized protein</fullName>
    </submittedName>
</protein>
<comment type="caution">
    <text evidence="2">The sequence shown here is derived from an EMBL/GenBank/DDBJ whole genome shotgun (WGS) entry which is preliminary data.</text>
</comment>
<feature type="compositionally biased region" description="Low complexity" evidence="1">
    <location>
        <begin position="1"/>
        <end position="20"/>
    </location>
</feature>
<dbReference type="AlphaFoldDB" id="A0A176VLZ0"/>
<reference evidence="2" key="1">
    <citation type="submission" date="2016-03" db="EMBL/GenBank/DDBJ databases">
        <title>Mechanisms controlling the formation of the plant cell surface in tip-growing cells are functionally conserved among land plants.</title>
        <authorList>
            <person name="Honkanen S."/>
            <person name="Jones V.A."/>
            <person name="Morieri G."/>
            <person name="Champion C."/>
            <person name="Hetherington A.J."/>
            <person name="Kelly S."/>
            <person name="Saint-Marcoux D."/>
            <person name="Proust H."/>
            <person name="Prescott H."/>
            <person name="Dolan L."/>
        </authorList>
    </citation>
    <scope>NUCLEOTIDE SEQUENCE [LARGE SCALE GENOMIC DNA]</scope>
    <source>
        <tissue evidence="2">Whole gametophyte</tissue>
    </source>
</reference>
<evidence type="ECO:0000313" key="2">
    <source>
        <dbReference type="EMBL" id="OAE21342.1"/>
    </source>
</evidence>
<keyword evidence="3" id="KW-1185">Reference proteome</keyword>
<dbReference type="Proteomes" id="UP000077202">
    <property type="component" value="Unassembled WGS sequence"/>
</dbReference>
<proteinExistence type="predicted"/>
<gene>
    <name evidence="2" type="ORF">AXG93_3158s1020</name>
</gene>
<sequence length="162" mass="18270">MDRSVSLPNSFSSNGVSSQSQYKLAKNGGSASLRKKVSWVPDTVDNEDISKKSFKKEQYVSSSSLTSSSDMRCVTCHCGNNPEEKVWSLFRSWNLRRVIIWKPGAPCNQLLTVKGFRTMPKRPCITAKMRRVLEPSVDGIFPYDFFCLRRGGELVCTLAFDE</sequence>
<feature type="region of interest" description="Disordered" evidence="1">
    <location>
        <begin position="1"/>
        <end position="23"/>
    </location>
</feature>
<accession>A0A176VLZ0</accession>
<dbReference type="EMBL" id="LVLJ01003465">
    <property type="protein sequence ID" value="OAE21342.1"/>
    <property type="molecule type" value="Genomic_DNA"/>
</dbReference>
<evidence type="ECO:0000313" key="3">
    <source>
        <dbReference type="Proteomes" id="UP000077202"/>
    </source>
</evidence>
<evidence type="ECO:0000256" key="1">
    <source>
        <dbReference type="SAM" id="MobiDB-lite"/>
    </source>
</evidence>
<organism evidence="2 3">
    <name type="scientific">Marchantia polymorpha subsp. ruderalis</name>
    <dbReference type="NCBI Taxonomy" id="1480154"/>
    <lineage>
        <taxon>Eukaryota</taxon>
        <taxon>Viridiplantae</taxon>
        <taxon>Streptophyta</taxon>
        <taxon>Embryophyta</taxon>
        <taxon>Marchantiophyta</taxon>
        <taxon>Marchantiopsida</taxon>
        <taxon>Marchantiidae</taxon>
        <taxon>Marchantiales</taxon>
        <taxon>Marchantiaceae</taxon>
        <taxon>Marchantia</taxon>
    </lineage>
</organism>